<sequence length="425" mass="48246">APSPLSFSATILLLSSPFLLLLHLTMSTRRKMVAPRERKPSQEVGDTSRATAERRSKHRADRTPEVHVPQNLDLCSIRGVFKKIMQPRYMNVASLEDMFEGLEDLFEKQHWLRLVKSQKKYSPTAVTEFFNNLGTGRGWISKTVARKLEGIQTRFFWHGNRSRSVEFVRASRPEDSVAQAYNDQLLGGVWAPFFRRSLSSCELELLVLDASILCTELRKDGDPHDCLADAEAAMKIVLAKIKHGFDDPIAVEGKKVSEADIAKLLLHRIPIDVPSEDLLKLFPNCSNVTIQPELKISGQTYSTYAVFKDCKEAFDAFEEIKGADEKDSYGRPQKLVSLRLEKSKTIGIYIRKMLSDSPQGDTVTLKRNADANAECGELKRQRTDLHECEGHLKEIERLKQELLQRDEEIFNLQKALSDLMEKGQN</sequence>
<organism evidence="4 5">
    <name type="scientific">Colocasia esculenta</name>
    <name type="common">Wild taro</name>
    <name type="synonym">Arum esculentum</name>
    <dbReference type="NCBI Taxonomy" id="4460"/>
    <lineage>
        <taxon>Eukaryota</taxon>
        <taxon>Viridiplantae</taxon>
        <taxon>Streptophyta</taxon>
        <taxon>Embryophyta</taxon>
        <taxon>Tracheophyta</taxon>
        <taxon>Spermatophyta</taxon>
        <taxon>Magnoliopsida</taxon>
        <taxon>Liliopsida</taxon>
        <taxon>Araceae</taxon>
        <taxon>Aroideae</taxon>
        <taxon>Colocasieae</taxon>
        <taxon>Colocasia</taxon>
    </lineage>
</organism>
<keyword evidence="5" id="KW-1185">Reference proteome</keyword>
<dbReference type="OrthoDB" id="16516at2759"/>
<gene>
    <name evidence="4" type="ORF">Taro_044136</name>
</gene>
<keyword evidence="1" id="KW-0175">Coiled coil</keyword>
<evidence type="ECO:0000313" key="5">
    <source>
        <dbReference type="Proteomes" id="UP000652761"/>
    </source>
</evidence>
<keyword evidence="3" id="KW-1133">Transmembrane helix</keyword>
<feature type="region of interest" description="Disordered" evidence="2">
    <location>
        <begin position="31"/>
        <end position="65"/>
    </location>
</feature>
<dbReference type="AlphaFoldDB" id="A0A843WL36"/>
<evidence type="ECO:0000256" key="2">
    <source>
        <dbReference type="SAM" id="MobiDB-lite"/>
    </source>
</evidence>
<accession>A0A843WL36</accession>
<protein>
    <submittedName>
        <fullName evidence="4">Uncharacterized protein</fullName>
    </submittedName>
</protein>
<feature type="non-terminal residue" evidence="4">
    <location>
        <position position="1"/>
    </location>
</feature>
<feature type="coiled-coil region" evidence="1">
    <location>
        <begin position="385"/>
        <end position="415"/>
    </location>
</feature>
<reference evidence="4" key="1">
    <citation type="submission" date="2017-07" db="EMBL/GenBank/DDBJ databases">
        <title>Taro Niue Genome Assembly and Annotation.</title>
        <authorList>
            <person name="Atibalentja N."/>
            <person name="Keating K."/>
            <person name="Fields C.J."/>
        </authorList>
    </citation>
    <scope>NUCLEOTIDE SEQUENCE</scope>
    <source>
        <strain evidence="4">Niue_2</strain>
        <tissue evidence="4">Leaf</tissue>
    </source>
</reference>
<evidence type="ECO:0000256" key="1">
    <source>
        <dbReference type="SAM" id="Coils"/>
    </source>
</evidence>
<name>A0A843WL36_COLES</name>
<evidence type="ECO:0000256" key="3">
    <source>
        <dbReference type="SAM" id="Phobius"/>
    </source>
</evidence>
<evidence type="ECO:0000313" key="4">
    <source>
        <dbReference type="EMBL" id="MQM11232.1"/>
    </source>
</evidence>
<keyword evidence="3" id="KW-0472">Membrane</keyword>
<dbReference type="EMBL" id="NMUH01004910">
    <property type="protein sequence ID" value="MQM11232.1"/>
    <property type="molecule type" value="Genomic_DNA"/>
</dbReference>
<keyword evidence="3" id="KW-0812">Transmembrane</keyword>
<comment type="caution">
    <text evidence="4">The sequence shown here is derived from an EMBL/GenBank/DDBJ whole genome shotgun (WGS) entry which is preliminary data.</text>
</comment>
<dbReference type="Proteomes" id="UP000652761">
    <property type="component" value="Unassembled WGS sequence"/>
</dbReference>
<feature type="transmembrane region" description="Helical" evidence="3">
    <location>
        <begin position="6"/>
        <end position="26"/>
    </location>
</feature>
<proteinExistence type="predicted"/>